<reference evidence="1" key="1">
    <citation type="submission" date="2021-01" db="EMBL/GenBank/DDBJ databases">
        <authorList>
            <consortium name="Genoscope - CEA"/>
            <person name="William W."/>
        </authorList>
    </citation>
    <scope>NUCLEOTIDE SEQUENCE</scope>
</reference>
<keyword evidence="2" id="KW-1185">Reference proteome</keyword>
<dbReference type="AlphaFoldDB" id="A0A8S1Y5N5"/>
<dbReference type="EMBL" id="CAJJDP010000147">
    <property type="protein sequence ID" value="CAD8208920.1"/>
    <property type="molecule type" value="Genomic_DNA"/>
</dbReference>
<organism evidence="1 2">
    <name type="scientific">Paramecium octaurelia</name>
    <dbReference type="NCBI Taxonomy" id="43137"/>
    <lineage>
        <taxon>Eukaryota</taxon>
        <taxon>Sar</taxon>
        <taxon>Alveolata</taxon>
        <taxon>Ciliophora</taxon>
        <taxon>Intramacronucleata</taxon>
        <taxon>Oligohymenophorea</taxon>
        <taxon>Peniculida</taxon>
        <taxon>Parameciidae</taxon>
        <taxon>Paramecium</taxon>
    </lineage>
</organism>
<accession>A0A8S1Y5N5</accession>
<evidence type="ECO:0000313" key="1">
    <source>
        <dbReference type="EMBL" id="CAD8208920.1"/>
    </source>
</evidence>
<comment type="caution">
    <text evidence="1">The sequence shown here is derived from an EMBL/GenBank/DDBJ whole genome shotgun (WGS) entry which is preliminary data.</text>
</comment>
<dbReference type="Proteomes" id="UP000683925">
    <property type="component" value="Unassembled WGS sequence"/>
</dbReference>
<evidence type="ECO:0000313" key="2">
    <source>
        <dbReference type="Proteomes" id="UP000683925"/>
    </source>
</evidence>
<gene>
    <name evidence="1" type="ORF">POCTA_138.1.T1450137</name>
</gene>
<protein>
    <submittedName>
        <fullName evidence="1">Uncharacterized protein</fullName>
    </submittedName>
</protein>
<sequence>MGNICKSQKDTEFEDTQQLQTVTLETGIQSINSTIQANSQQLNLIKESPQEGVQINNIQVIMIKRRRGHSNHERFAIIWKQNNNHPQGQRGEGECQIKISNQERDIKKQRNKCDQIQSSFLQIVQRLIKIQVLKKNMTL</sequence>
<proteinExistence type="predicted"/>
<name>A0A8S1Y5N5_PAROT</name>